<evidence type="ECO:0000313" key="14">
    <source>
        <dbReference type="Proteomes" id="UP000271031"/>
    </source>
</evidence>
<sequence length="429" mass="48972">MFKKTQNRLVILNVIVFMVLLYGLGSALYFSMQYNLYSQVDRELQRAVFQMNQGPALQGPMPSAPLSHLKLERKRFGDVDRRIVFLFWGPHDQFLAKAFGEMIENDDIPKFKPEGNELGITTKVIDGQPYRICTIMANRIIFTEGQLQKVEKVQLVYNLEPEQKMLDLLLYVLGIGGFVSIIIAIVTGRFLAKRALVPIQQSWEKQQQFIADASHELRTPLSVIRLNLERLFRNPDHTIEEESETISASMQETKRLTKLVTDLLTLARSDSNELQILKQRVRLDEIVLKSIRTFSQLAELKEITMKRDVEEPLEIMGDEERLQQLMVILLDNALKYTQETGQITVSCKREGNWITIIVSDTGIGISQEELGYVFDRFFRGDKMRSRAEEGTGLGLSIAKWIVEAHDGKIRVESKEGAGTSFTITLPAKS</sequence>
<dbReference type="CDD" id="cd00082">
    <property type="entry name" value="HisKA"/>
    <property type="match status" value="1"/>
</dbReference>
<dbReference type="OrthoDB" id="9813151at2"/>
<feature type="domain" description="Histidine kinase" evidence="12">
    <location>
        <begin position="212"/>
        <end position="429"/>
    </location>
</feature>
<dbReference type="PANTHER" id="PTHR45453:SF1">
    <property type="entry name" value="PHOSPHATE REGULON SENSOR PROTEIN PHOR"/>
    <property type="match status" value="1"/>
</dbReference>
<dbReference type="PRINTS" id="PR00344">
    <property type="entry name" value="BCTRLSENSOR"/>
</dbReference>
<dbReference type="PANTHER" id="PTHR45453">
    <property type="entry name" value="PHOSPHATE REGULON SENSOR PROTEIN PHOR"/>
    <property type="match status" value="1"/>
</dbReference>
<evidence type="ECO:0000256" key="11">
    <source>
        <dbReference type="SAM" id="Phobius"/>
    </source>
</evidence>
<feature type="transmembrane region" description="Helical" evidence="11">
    <location>
        <begin position="168"/>
        <end position="192"/>
    </location>
</feature>
<evidence type="ECO:0000256" key="6">
    <source>
        <dbReference type="ARBA" id="ARBA00022741"/>
    </source>
</evidence>
<keyword evidence="10 11" id="KW-0472">Membrane</keyword>
<dbReference type="InterPro" id="IPR036097">
    <property type="entry name" value="HisK_dim/P_sf"/>
</dbReference>
<dbReference type="InterPro" id="IPR004358">
    <property type="entry name" value="Sig_transdc_His_kin-like_C"/>
</dbReference>
<evidence type="ECO:0000313" key="13">
    <source>
        <dbReference type="EMBL" id="RNB87042.1"/>
    </source>
</evidence>
<evidence type="ECO:0000256" key="3">
    <source>
        <dbReference type="ARBA" id="ARBA00012438"/>
    </source>
</evidence>
<dbReference type="GO" id="GO:0005886">
    <property type="term" value="C:plasma membrane"/>
    <property type="evidence" value="ECO:0007669"/>
    <property type="project" value="UniProtKB-SubCell"/>
</dbReference>
<dbReference type="EMBL" id="RHHQ01000012">
    <property type="protein sequence ID" value="RNB87042.1"/>
    <property type="molecule type" value="Genomic_DNA"/>
</dbReference>
<dbReference type="EC" id="2.7.13.3" evidence="3"/>
<dbReference type="InterPro" id="IPR003661">
    <property type="entry name" value="HisK_dim/P_dom"/>
</dbReference>
<comment type="catalytic activity">
    <reaction evidence="1">
        <text>ATP + protein L-histidine = ADP + protein N-phospho-L-histidine.</text>
        <dbReference type="EC" id="2.7.13.3"/>
    </reaction>
</comment>
<accession>A0A3M8DG15</accession>
<keyword evidence="5" id="KW-0808">Transferase</keyword>
<evidence type="ECO:0000256" key="2">
    <source>
        <dbReference type="ARBA" id="ARBA00004651"/>
    </source>
</evidence>
<dbReference type="GO" id="GO:0000155">
    <property type="term" value="F:phosphorelay sensor kinase activity"/>
    <property type="evidence" value="ECO:0007669"/>
    <property type="project" value="InterPro"/>
</dbReference>
<dbReference type="Gene3D" id="3.30.565.10">
    <property type="entry name" value="Histidine kinase-like ATPase, C-terminal domain"/>
    <property type="match status" value="1"/>
</dbReference>
<evidence type="ECO:0000256" key="10">
    <source>
        <dbReference type="ARBA" id="ARBA00023136"/>
    </source>
</evidence>
<keyword evidence="4" id="KW-0597">Phosphoprotein</keyword>
<dbReference type="InterPro" id="IPR036890">
    <property type="entry name" value="HATPase_C_sf"/>
</dbReference>
<evidence type="ECO:0000256" key="9">
    <source>
        <dbReference type="ARBA" id="ARBA00023012"/>
    </source>
</evidence>
<protein>
    <recommendedName>
        <fullName evidence="3">histidine kinase</fullName>
        <ecNumber evidence="3">2.7.13.3</ecNumber>
    </recommendedName>
</protein>
<gene>
    <name evidence="13" type="ORF">EDM56_15205</name>
</gene>
<dbReference type="SMART" id="SM00388">
    <property type="entry name" value="HisKA"/>
    <property type="match status" value="1"/>
</dbReference>
<evidence type="ECO:0000259" key="12">
    <source>
        <dbReference type="PROSITE" id="PS50109"/>
    </source>
</evidence>
<dbReference type="SUPFAM" id="SSF47384">
    <property type="entry name" value="Homodimeric domain of signal transducing histidine kinase"/>
    <property type="match status" value="1"/>
</dbReference>
<comment type="subcellular location">
    <subcellularLocation>
        <location evidence="2">Cell membrane</location>
        <topology evidence="2">Multi-pass membrane protein</topology>
    </subcellularLocation>
</comment>
<evidence type="ECO:0000256" key="1">
    <source>
        <dbReference type="ARBA" id="ARBA00000085"/>
    </source>
</evidence>
<dbReference type="InterPro" id="IPR050351">
    <property type="entry name" value="BphY/WalK/GraS-like"/>
</dbReference>
<dbReference type="SUPFAM" id="SSF55874">
    <property type="entry name" value="ATPase domain of HSP90 chaperone/DNA topoisomerase II/histidine kinase"/>
    <property type="match status" value="1"/>
</dbReference>
<keyword evidence="14" id="KW-1185">Reference proteome</keyword>
<comment type="caution">
    <text evidence="13">The sequence shown here is derived from an EMBL/GenBank/DDBJ whole genome shotgun (WGS) entry which is preliminary data.</text>
</comment>
<keyword evidence="9" id="KW-0902">Two-component regulatory system</keyword>
<dbReference type="Pfam" id="PF00512">
    <property type="entry name" value="HisKA"/>
    <property type="match status" value="1"/>
</dbReference>
<dbReference type="GO" id="GO:0004721">
    <property type="term" value="F:phosphoprotein phosphatase activity"/>
    <property type="evidence" value="ECO:0007669"/>
    <property type="project" value="TreeGrafter"/>
</dbReference>
<dbReference type="SMART" id="SM00387">
    <property type="entry name" value="HATPase_c"/>
    <property type="match status" value="1"/>
</dbReference>
<reference evidence="13 14" key="1">
    <citation type="submission" date="2018-10" db="EMBL/GenBank/DDBJ databases">
        <title>Phylogenomics of Brevibacillus.</title>
        <authorList>
            <person name="Dunlap C."/>
        </authorList>
    </citation>
    <scope>NUCLEOTIDE SEQUENCE [LARGE SCALE GENOMIC DNA]</scope>
    <source>
        <strain evidence="13 14">JCM 15716</strain>
    </source>
</reference>
<feature type="transmembrane region" description="Helical" evidence="11">
    <location>
        <begin position="9"/>
        <end position="30"/>
    </location>
</feature>
<proteinExistence type="predicted"/>
<dbReference type="Pfam" id="PF02518">
    <property type="entry name" value="HATPase_c"/>
    <property type="match status" value="1"/>
</dbReference>
<keyword evidence="8" id="KW-0067">ATP-binding</keyword>
<dbReference type="InterPro" id="IPR005467">
    <property type="entry name" value="His_kinase_dom"/>
</dbReference>
<dbReference type="PROSITE" id="PS50109">
    <property type="entry name" value="HIS_KIN"/>
    <property type="match status" value="1"/>
</dbReference>
<name>A0A3M8DG15_9BACL</name>
<dbReference type="Proteomes" id="UP000271031">
    <property type="component" value="Unassembled WGS sequence"/>
</dbReference>
<keyword evidence="11" id="KW-0812">Transmembrane</keyword>
<evidence type="ECO:0000256" key="7">
    <source>
        <dbReference type="ARBA" id="ARBA00022777"/>
    </source>
</evidence>
<keyword evidence="7 13" id="KW-0418">Kinase</keyword>
<dbReference type="RefSeq" id="WP_122918740.1">
    <property type="nucleotide sequence ID" value="NZ_RHHQ01000012.1"/>
</dbReference>
<evidence type="ECO:0000256" key="5">
    <source>
        <dbReference type="ARBA" id="ARBA00022679"/>
    </source>
</evidence>
<organism evidence="13 14">
    <name type="scientific">Brevibacillus fluminis</name>
    <dbReference type="NCBI Taxonomy" id="511487"/>
    <lineage>
        <taxon>Bacteria</taxon>
        <taxon>Bacillati</taxon>
        <taxon>Bacillota</taxon>
        <taxon>Bacilli</taxon>
        <taxon>Bacillales</taxon>
        <taxon>Paenibacillaceae</taxon>
        <taxon>Brevibacillus</taxon>
    </lineage>
</organism>
<dbReference type="FunFam" id="1.10.287.130:FF:000001">
    <property type="entry name" value="Two-component sensor histidine kinase"/>
    <property type="match status" value="1"/>
</dbReference>
<keyword evidence="6" id="KW-0547">Nucleotide-binding</keyword>
<dbReference type="AlphaFoldDB" id="A0A3M8DG15"/>
<evidence type="ECO:0000256" key="4">
    <source>
        <dbReference type="ARBA" id="ARBA00022553"/>
    </source>
</evidence>
<dbReference type="FunFam" id="3.30.565.10:FF:000006">
    <property type="entry name" value="Sensor histidine kinase WalK"/>
    <property type="match status" value="1"/>
</dbReference>
<keyword evidence="11" id="KW-1133">Transmembrane helix</keyword>
<dbReference type="GO" id="GO:0016036">
    <property type="term" value="P:cellular response to phosphate starvation"/>
    <property type="evidence" value="ECO:0007669"/>
    <property type="project" value="TreeGrafter"/>
</dbReference>
<evidence type="ECO:0000256" key="8">
    <source>
        <dbReference type="ARBA" id="ARBA00022840"/>
    </source>
</evidence>
<dbReference type="Gene3D" id="1.10.287.130">
    <property type="match status" value="1"/>
</dbReference>
<dbReference type="GO" id="GO:0005524">
    <property type="term" value="F:ATP binding"/>
    <property type="evidence" value="ECO:0007669"/>
    <property type="project" value="UniProtKB-KW"/>
</dbReference>
<dbReference type="InterPro" id="IPR003594">
    <property type="entry name" value="HATPase_dom"/>
</dbReference>